<sequence length="528" mass="57856">MGVLPTKTFFFSEKTHSLCLFQISQRTRPNQSWRPYFGGLGRSGTPLYPLTRSVERRGFAFVRFGSLKEAYNAVELAHGRSWRGRKIQVQMARFKQDVKASCAVLTKHPAGSPPSMPVRPAWKALPKISSNDFSRSYRGRGGRLHVWRIETFSLLGECLGSVLEVGPATARKENLLFGRVKVAGNLLQDLPQRLHLWLDDLCMPIDVELEREEKKGVLNVGDYEDSRTFMDSRVIRAKHTAANSCNSSTITGLEEEDDGIIEGCSNSNSNLKHTPRQQILNSKILDLDLFPRSRASLVEFSSDSVRGCRSTPSRVVSSQSPNGRVVPIGKTAQDLTTAKRLVVSSGKTTAREKHRSPDGREQDDCRPALWEGFLGQGSPQWLLATVDTATVTGSPSPTDRLKHYSPAAGSSSPVDCFAAVKRKLAMSSPSSTAVIPYPAVIFPLPADPSLVAAPSLLLSPPPVDALLSPLAPFPAASTNCDQLKFPNCLEDMTTSLLEGSPLDTPKKGLVISSYLDPKIQFYKLSVYS</sequence>
<evidence type="ECO:0000313" key="2">
    <source>
        <dbReference type="Proteomes" id="UP001234297"/>
    </source>
</evidence>
<protein>
    <submittedName>
        <fullName evidence="1">Uncharacterized protein</fullName>
    </submittedName>
</protein>
<gene>
    <name evidence="1" type="ORF">MRB53_013825</name>
</gene>
<name>A0ACC2K9K9_PERAE</name>
<comment type="caution">
    <text evidence="1">The sequence shown here is derived from an EMBL/GenBank/DDBJ whole genome shotgun (WGS) entry which is preliminary data.</text>
</comment>
<evidence type="ECO:0000313" key="1">
    <source>
        <dbReference type="EMBL" id="KAJ8617639.1"/>
    </source>
</evidence>
<keyword evidence="2" id="KW-1185">Reference proteome</keyword>
<dbReference type="Proteomes" id="UP001234297">
    <property type="component" value="Chromosome 4"/>
</dbReference>
<accession>A0ACC2K9K9</accession>
<proteinExistence type="predicted"/>
<dbReference type="EMBL" id="CM056812">
    <property type="protein sequence ID" value="KAJ8617639.1"/>
    <property type="molecule type" value="Genomic_DNA"/>
</dbReference>
<organism evidence="1 2">
    <name type="scientific">Persea americana</name>
    <name type="common">Avocado</name>
    <dbReference type="NCBI Taxonomy" id="3435"/>
    <lineage>
        <taxon>Eukaryota</taxon>
        <taxon>Viridiplantae</taxon>
        <taxon>Streptophyta</taxon>
        <taxon>Embryophyta</taxon>
        <taxon>Tracheophyta</taxon>
        <taxon>Spermatophyta</taxon>
        <taxon>Magnoliopsida</taxon>
        <taxon>Magnoliidae</taxon>
        <taxon>Laurales</taxon>
        <taxon>Lauraceae</taxon>
        <taxon>Persea</taxon>
    </lineage>
</organism>
<reference evidence="1 2" key="1">
    <citation type="journal article" date="2022" name="Hortic Res">
        <title>A haplotype resolved chromosomal level avocado genome allows analysis of novel avocado genes.</title>
        <authorList>
            <person name="Nath O."/>
            <person name="Fletcher S.J."/>
            <person name="Hayward A."/>
            <person name="Shaw L.M."/>
            <person name="Masouleh A.K."/>
            <person name="Furtado A."/>
            <person name="Henry R.J."/>
            <person name="Mitter N."/>
        </authorList>
    </citation>
    <scope>NUCLEOTIDE SEQUENCE [LARGE SCALE GENOMIC DNA]</scope>
    <source>
        <strain evidence="2">cv. Hass</strain>
    </source>
</reference>